<keyword evidence="3" id="KW-1185">Reference proteome</keyword>
<evidence type="ECO:0000313" key="2">
    <source>
        <dbReference type="EMBL" id="CEG16615.1"/>
    </source>
</evidence>
<organism evidence="2 3">
    <name type="scientific">Xanthomonas citri pv. citri</name>
    <dbReference type="NCBI Taxonomy" id="611301"/>
    <lineage>
        <taxon>Bacteria</taxon>
        <taxon>Pseudomonadati</taxon>
        <taxon>Pseudomonadota</taxon>
        <taxon>Gammaproteobacteria</taxon>
        <taxon>Lysobacterales</taxon>
        <taxon>Lysobacteraceae</taxon>
        <taxon>Xanthomonas</taxon>
    </lineage>
</organism>
<gene>
    <name evidence="2" type="ORF">XAC3562_450034</name>
</gene>
<dbReference type="AlphaFoldDB" id="A0A0U5FE21"/>
<feature type="region of interest" description="Disordered" evidence="1">
    <location>
        <begin position="49"/>
        <end position="68"/>
    </location>
</feature>
<evidence type="ECO:0000256" key="1">
    <source>
        <dbReference type="SAM" id="MobiDB-lite"/>
    </source>
</evidence>
<protein>
    <submittedName>
        <fullName evidence="2">Uncharacterized protein</fullName>
    </submittedName>
</protein>
<dbReference type="EMBL" id="CCXZ01000139">
    <property type="protein sequence ID" value="CEG16615.1"/>
    <property type="molecule type" value="Genomic_DNA"/>
</dbReference>
<sequence length="68" mass="7680">MVRPSQLDSVARGLLYCGAELVDFGVFLCVCRREVHRRLLSNFSRMEKSTSANRGGLVQHLEDQVTRA</sequence>
<evidence type="ECO:0000313" key="3">
    <source>
        <dbReference type="Proteomes" id="UP000052230"/>
    </source>
</evidence>
<proteinExistence type="predicted"/>
<comment type="caution">
    <text evidence="2">The sequence shown here is derived from an EMBL/GenBank/DDBJ whole genome shotgun (WGS) entry which is preliminary data.</text>
</comment>
<accession>A0A0U5FE21</accession>
<dbReference type="Proteomes" id="UP000052230">
    <property type="component" value="Unassembled WGS sequence"/>
</dbReference>
<reference evidence="2 3" key="1">
    <citation type="submission" date="2014-09" db="EMBL/GenBank/DDBJ databases">
        <authorList>
            <person name="Regsiter A."/>
        </authorList>
    </citation>
    <scope>NUCLEOTIDE SEQUENCE [LARGE SCALE GENOMIC DNA]</scope>
</reference>
<name>A0A0U5FE21_XANCI</name>